<proteinExistence type="predicted"/>
<evidence type="ECO:0000313" key="2">
    <source>
        <dbReference type="Proteomes" id="UP000286773"/>
    </source>
</evidence>
<keyword evidence="2" id="KW-1185">Reference proteome</keyword>
<dbReference type="AlphaFoldDB" id="A0A430B2Q7"/>
<accession>A0A430B2Q7</accession>
<comment type="caution">
    <text evidence="1">The sequence shown here is derived from an EMBL/GenBank/DDBJ whole genome shotgun (WGS) entry which is preliminary data.</text>
</comment>
<gene>
    <name evidence="1" type="ORF">CBF27_01060</name>
</gene>
<reference evidence="1 2" key="1">
    <citation type="submission" date="2017-05" db="EMBL/GenBank/DDBJ databases">
        <title>Vagococcus spp. assemblies.</title>
        <authorList>
            <person name="Gulvik C.A."/>
        </authorList>
    </citation>
    <scope>NUCLEOTIDE SEQUENCE [LARGE SCALE GENOMIC DNA]</scope>
    <source>
        <strain evidence="1 2">LMG 24798</strain>
    </source>
</reference>
<dbReference type="RefSeq" id="WP_126811517.1">
    <property type="nucleotide sequence ID" value="NZ_NGKC01000001.1"/>
</dbReference>
<protein>
    <submittedName>
        <fullName evidence="1">Uncharacterized protein</fullName>
    </submittedName>
</protein>
<dbReference type="OrthoDB" id="2174819at2"/>
<evidence type="ECO:0000313" key="1">
    <source>
        <dbReference type="EMBL" id="RSU14603.1"/>
    </source>
</evidence>
<name>A0A430B2Q7_9ENTE</name>
<dbReference type="Proteomes" id="UP000286773">
    <property type="component" value="Unassembled WGS sequence"/>
</dbReference>
<organism evidence="1 2">
    <name type="scientific">Vagococcus acidifermentans</name>
    <dbReference type="NCBI Taxonomy" id="564710"/>
    <lineage>
        <taxon>Bacteria</taxon>
        <taxon>Bacillati</taxon>
        <taxon>Bacillota</taxon>
        <taxon>Bacilli</taxon>
        <taxon>Lactobacillales</taxon>
        <taxon>Enterococcaceae</taxon>
        <taxon>Vagococcus</taxon>
    </lineage>
</organism>
<dbReference type="EMBL" id="NGKC01000001">
    <property type="protein sequence ID" value="RSU14603.1"/>
    <property type="molecule type" value="Genomic_DNA"/>
</dbReference>
<sequence>MKKKIVFGLVLVLGIIIGMVTFSSNVKAEEILTEETTLSSGIWTVTTENGKQLIKKSKQIYELTPESTIVCTSSCSVILKLNTSQPLQIKKISVRGNLYIEGKGGLLQVYNDSESAIDVNEDLMIKSNVHVEATGTRFGVKADKVNLYDNSSLTAVATADDGIGVYGNYIYALCKNSNLYGVGGISGVYGTKKVKACSEGAAIRGVTSSPEGMYSAVHSEKYLKALCKGKIIEEYQVIPFTITADEPIFMSNYQAIANNMTDAKNYVWSSDPQGVYYEPSVGGLLGDPSQGSQEGMLIEGVRSGKLCNPKERVYLDCLAQSQHIVRFTNARSSYTQKIIVRHYELSAEGDYFEIGSSELELPINELFILADYVLRDLGEYLLDKTEPSNDFIVEYSETPIEVNYYYSPVTR</sequence>